<evidence type="ECO:0000259" key="2">
    <source>
        <dbReference type="Pfam" id="PF13739"/>
    </source>
</evidence>
<dbReference type="Pfam" id="PF13739">
    <property type="entry name" value="PdaC"/>
    <property type="match status" value="1"/>
</dbReference>
<protein>
    <submittedName>
        <fullName evidence="3">DUF4163 domain-containing protein</fullName>
    </submittedName>
</protein>
<dbReference type="EMBL" id="WTYU01000001">
    <property type="protein sequence ID" value="MXP13461.1"/>
    <property type="molecule type" value="Genomic_DNA"/>
</dbReference>
<feature type="compositionally biased region" description="Polar residues" evidence="1">
    <location>
        <begin position="93"/>
        <end position="102"/>
    </location>
</feature>
<feature type="region of interest" description="Disordered" evidence="1">
    <location>
        <begin position="85"/>
        <end position="107"/>
    </location>
</feature>
<accession>A0A6L7GFM2</accession>
<keyword evidence="4" id="KW-1185">Reference proteome</keyword>
<dbReference type="RefSeq" id="WP_160599656.1">
    <property type="nucleotide sequence ID" value="NZ_WTYU01000001.1"/>
</dbReference>
<evidence type="ECO:0000313" key="4">
    <source>
        <dbReference type="Proteomes" id="UP000473531"/>
    </source>
</evidence>
<dbReference type="PROSITE" id="PS51257">
    <property type="entry name" value="PROKAR_LIPOPROTEIN"/>
    <property type="match status" value="1"/>
</dbReference>
<evidence type="ECO:0000313" key="3">
    <source>
        <dbReference type="EMBL" id="MXP13461.1"/>
    </source>
</evidence>
<proteinExistence type="predicted"/>
<reference evidence="3 4" key="1">
    <citation type="submission" date="2019-12" db="EMBL/GenBank/DDBJ databases">
        <title>Genomic-based taxomic classification of the family Erythrobacteraceae.</title>
        <authorList>
            <person name="Xu L."/>
        </authorList>
    </citation>
    <scope>NUCLEOTIDE SEQUENCE [LARGE SCALE GENOMIC DNA]</scope>
    <source>
        <strain evidence="3 4">KCTC 52259</strain>
    </source>
</reference>
<sequence length="271" mass="28395">MHLRTSLLVLAVVLGGCSSPDEMDDALGEANAAGAVATQSASNAQGKSGAVVIAEETDLYSFEYAYPAQAAALAPLGAELARRQKDAKARLTSEAQTDQQGAQEGGFPYRKHSFAETWKVVADLPDFLSLTGEFSTYSGGAHGNHGMTSLVWAKKAAAAISGSDMFISPARLGSAVGDRFCTALDRQRAQKRGPEAMADGMSSFTNCPAMTELTIIPGSQGGTAFDRVGFYAGPYVAGPYAEGSYEVTLPVDAAMLAAVKPEYRSAFEVQR</sequence>
<dbReference type="Proteomes" id="UP000473531">
    <property type="component" value="Unassembled WGS sequence"/>
</dbReference>
<feature type="domain" description="Deacetylase PdaC" evidence="2">
    <location>
        <begin position="53"/>
        <end position="144"/>
    </location>
</feature>
<evidence type="ECO:0000256" key="1">
    <source>
        <dbReference type="SAM" id="MobiDB-lite"/>
    </source>
</evidence>
<gene>
    <name evidence="3" type="ORF">GRI44_01660</name>
</gene>
<comment type="caution">
    <text evidence="3">The sequence shown here is derived from an EMBL/GenBank/DDBJ whole genome shotgun (WGS) entry which is preliminary data.</text>
</comment>
<dbReference type="OrthoDB" id="4760806at2"/>
<dbReference type="AlphaFoldDB" id="A0A6L7GFM2"/>
<dbReference type="Gene3D" id="3.30.565.40">
    <property type="entry name" value="Fervidobacterium nodosum Rt17-B1 like"/>
    <property type="match status" value="1"/>
</dbReference>
<name>A0A6L7GFM2_9SPHN</name>
<organism evidence="3 4">
    <name type="scientific">Allopontixanthobacter confluentis</name>
    <dbReference type="NCBI Taxonomy" id="1849021"/>
    <lineage>
        <taxon>Bacteria</taxon>
        <taxon>Pseudomonadati</taxon>
        <taxon>Pseudomonadota</taxon>
        <taxon>Alphaproteobacteria</taxon>
        <taxon>Sphingomonadales</taxon>
        <taxon>Erythrobacteraceae</taxon>
        <taxon>Allopontixanthobacter</taxon>
    </lineage>
</organism>
<dbReference type="InterPro" id="IPR025303">
    <property type="entry name" value="PdaC"/>
</dbReference>